<dbReference type="Proteomes" id="UP001055879">
    <property type="component" value="Linkage Group LG13"/>
</dbReference>
<proteinExistence type="predicted"/>
<dbReference type="EMBL" id="CM042059">
    <property type="protein sequence ID" value="KAI3681380.1"/>
    <property type="molecule type" value="Genomic_DNA"/>
</dbReference>
<protein>
    <submittedName>
        <fullName evidence="1">Uncharacterized protein</fullName>
    </submittedName>
</protein>
<evidence type="ECO:0000313" key="2">
    <source>
        <dbReference type="Proteomes" id="UP001055879"/>
    </source>
</evidence>
<gene>
    <name evidence="1" type="ORF">L6452_36174</name>
</gene>
<organism evidence="1 2">
    <name type="scientific">Arctium lappa</name>
    <name type="common">Greater burdock</name>
    <name type="synonym">Lappa major</name>
    <dbReference type="NCBI Taxonomy" id="4217"/>
    <lineage>
        <taxon>Eukaryota</taxon>
        <taxon>Viridiplantae</taxon>
        <taxon>Streptophyta</taxon>
        <taxon>Embryophyta</taxon>
        <taxon>Tracheophyta</taxon>
        <taxon>Spermatophyta</taxon>
        <taxon>Magnoliopsida</taxon>
        <taxon>eudicotyledons</taxon>
        <taxon>Gunneridae</taxon>
        <taxon>Pentapetalae</taxon>
        <taxon>asterids</taxon>
        <taxon>campanulids</taxon>
        <taxon>Asterales</taxon>
        <taxon>Asteraceae</taxon>
        <taxon>Carduoideae</taxon>
        <taxon>Cardueae</taxon>
        <taxon>Arctiinae</taxon>
        <taxon>Arctium</taxon>
    </lineage>
</organism>
<accession>A0ACB8Y7V1</accession>
<keyword evidence="2" id="KW-1185">Reference proteome</keyword>
<name>A0ACB8Y7V1_ARCLA</name>
<evidence type="ECO:0000313" key="1">
    <source>
        <dbReference type="EMBL" id="KAI3681380.1"/>
    </source>
</evidence>
<sequence length="480" mass="55984">MSAGIAITAGLLLMRALQFAKKFSDFSRKCADEKKEVELKCIKLSQQVSDFQKVIILEREKFAKEKKANEQKNVGFFKEISGQRNYAEKGFEEERNMFETSEFTKKFDLLVQQRDKFASTIKVLEKSVSSSNQKPVSSQRSVKSFDQIHKTNLFYDRNIDGSGTHQRRRRYKEEELVWKKKPVEDELKEKESCVHAFNAKRNNVRKRKSDHIYTRDQLISEVFKVCIDSFPYHVSCGVCYKFVYHSSYAMIETNKEVVDDNTSSCADSISSFKYVGFSYKELNKSYKTRKPEFVEFQSLFSTCSPTESVNVETNIHETQCQYDESDSETDIENSIQISESVTSKSSNETKTDEYKNIMNQSIKTDFSKNMTEEIFRVLMNASDPVPIIEKLESNSELNQTSNFEKQIIDLQKIIEELEDENNDLRFKLDKCSEENKEISKELNALKDDLFKQKLEEKKMFESQNWNVHSNPEFETVTSKT</sequence>
<reference evidence="1 2" key="2">
    <citation type="journal article" date="2022" name="Mol. Ecol. Resour.">
        <title>The genomes of chicory, endive, great burdock and yacon provide insights into Asteraceae paleo-polyploidization history and plant inulin production.</title>
        <authorList>
            <person name="Fan W."/>
            <person name="Wang S."/>
            <person name="Wang H."/>
            <person name="Wang A."/>
            <person name="Jiang F."/>
            <person name="Liu H."/>
            <person name="Zhao H."/>
            <person name="Xu D."/>
            <person name="Zhang Y."/>
        </authorList>
    </citation>
    <scope>NUCLEOTIDE SEQUENCE [LARGE SCALE GENOMIC DNA]</scope>
    <source>
        <strain evidence="2">cv. Niubang</strain>
    </source>
</reference>
<comment type="caution">
    <text evidence="1">The sequence shown here is derived from an EMBL/GenBank/DDBJ whole genome shotgun (WGS) entry which is preliminary data.</text>
</comment>
<reference evidence="2" key="1">
    <citation type="journal article" date="2022" name="Mol. Ecol. Resour.">
        <title>The genomes of chicory, endive, great burdock and yacon provide insights into Asteraceae palaeo-polyploidization history and plant inulin production.</title>
        <authorList>
            <person name="Fan W."/>
            <person name="Wang S."/>
            <person name="Wang H."/>
            <person name="Wang A."/>
            <person name="Jiang F."/>
            <person name="Liu H."/>
            <person name="Zhao H."/>
            <person name="Xu D."/>
            <person name="Zhang Y."/>
        </authorList>
    </citation>
    <scope>NUCLEOTIDE SEQUENCE [LARGE SCALE GENOMIC DNA]</scope>
    <source>
        <strain evidence="2">cv. Niubang</strain>
    </source>
</reference>